<dbReference type="KEGG" id="ptk:EXN22_10870"/>
<sequence>MTTGPFPWRGSSHILQEYIHLDASAPNNAPIIASDLCDITRGLQEAAAATNNLIAQQYIQLFDQFFDYDPDALGTPMKAKMVEVGMDDQHKMQIPLIALVSPRGLALERMQVDLSVRIQNTETGEGNADLPRERFYVTVGSQAKRQGDAARDPDEVQIRMQFQACEPPEALNRLIEEYTNLISPQRLPPPPQPTDDNNEFIEAATVR</sequence>
<name>A0A411MH90_9PSED</name>
<organism evidence="2 3">
    <name type="scientific">Pseudomonas tructae</name>
    <dbReference type="NCBI Taxonomy" id="2518644"/>
    <lineage>
        <taxon>Bacteria</taxon>
        <taxon>Pseudomonadati</taxon>
        <taxon>Pseudomonadota</taxon>
        <taxon>Gammaproteobacteria</taxon>
        <taxon>Pseudomonadales</taxon>
        <taxon>Pseudomonadaceae</taxon>
        <taxon>Pseudomonas</taxon>
    </lineage>
</organism>
<feature type="region of interest" description="Disordered" evidence="1">
    <location>
        <begin position="183"/>
        <end position="207"/>
    </location>
</feature>
<evidence type="ECO:0000256" key="1">
    <source>
        <dbReference type="SAM" id="MobiDB-lite"/>
    </source>
</evidence>
<dbReference type="Pfam" id="PF11655">
    <property type="entry name" value="DUF2589"/>
    <property type="match status" value="1"/>
</dbReference>
<dbReference type="OrthoDB" id="6566323at2"/>
<dbReference type="AlphaFoldDB" id="A0A411MH90"/>
<dbReference type="Proteomes" id="UP000291130">
    <property type="component" value="Chromosome"/>
</dbReference>
<evidence type="ECO:0000313" key="3">
    <source>
        <dbReference type="Proteomes" id="UP000291130"/>
    </source>
</evidence>
<gene>
    <name evidence="2" type="ORF">EXN22_10870</name>
</gene>
<proteinExistence type="predicted"/>
<keyword evidence="3" id="KW-1185">Reference proteome</keyword>
<reference evidence="2 3" key="1">
    <citation type="submission" date="2019-02" db="EMBL/GenBank/DDBJ databases">
        <title>Complete genome sequence of Pseudomonas sp. SNU WT1 isolated from rainbow trout.</title>
        <authorList>
            <person name="Oh W.T."/>
            <person name="Park S.C."/>
        </authorList>
    </citation>
    <scope>NUCLEOTIDE SEQUENCE [LARGE SCALE GENOMIC DNA]</scope>
    <source>
        <strain evidence="2 3">SNU WT1</strain>
    </source>
</reference>
<dbReference type="InterPro" id="IPR024510">
    <property type="entry name" value="DUF2589"/>
</dbReference>
<evidence type="ECO:0000313" key="2">
    <source>
        <dbReference type="EMBL" id="QBF26171.1"/>
    </source>
</evidence>
<dbReference type="EMBL" id="CP035952">
    <property type="protein sequence ID" value="QBF26171.1"/>
    <property type="molecule type" value="Genomic_DNA"/>
</dbReference>
<accession>A0A411MH90</accession>
<protein>
    <submittedName>
        <fullName evidence="2">DUF2589 domain-containing protein</fullName>
    </submittedName>
</protein>